<dbReference type="InterPro" id="IPR022228">
    <property type="entry name" value="DUF3755"/>
</dbReference>
<dbReference type="AlphaFoldDB" id="A0ABD3D224"/>
<protein>
    <submittedName>
        <fullName evidence="1">Uncharacterized protein</fullName>
    </submittedName>
</protein>
<keyword evidence="2" id="KW-1185">Reference proteome</keyword>
<name>A0ABD3D224_9LAMI</name>
<proteinExistence type="predicted"/>
<reference evidence="2" key="1">
    <citation type="journal article" date="2024" name="IScience">
        <title>Strigolactones Initiate the Formation of Haustorium-like Structures in Castilleja.</title>
        <authorList>
            <person name="Buerger M."/>
            <person name="Peterson D."/>
            <person name="Chory J."/>
        </authorList>
    </citation>
    <scope>NUCLEOTIDE SEQUENCE [LARGE SCALE GENOMIC DNA]</scope>
</reference>
<evidence type="ECO:0000313" key="2">
    <source>
        <dbReference type="Proteomes" id="UP001632038"/>
    </source>
</evidence>
<comment type="caution">
    <text evidence="1">The sequence shown here is derived from an EMBL/GenBank/DDBJ whole genome shotgun (WGS) entry which is preliminary data.</text>
</comment>
<evidence type="ECO:0000313" key="1">
    <source>
        <dbReference type="EMBL" id="KAL3635864.1"/>
    </source>
</evidence>
<dbReference type="PANTHER" id="PTHR14000">
    <property type="entry name" value="FINGER CCCH DOMAIN PROTEIN, PUTATIVE (DUF3755)-RELATED"/>
    <property type="match status" value="1"/>
</dbReference>
<dbReference type="Proteomes" id="UP001632038">
    <property type="component" value="Unassembled WGS sequence"/>
</dbReference>
<accession>A0ABD3D224</accession>
<gene>
    <name evidence="1" type="ORF">CASFOL_020411</name>
</gene>
<organism evidence="1 2">
    <name type="scientific">Castilleja foliolosa</name>
    <dbReference type="NCBI Taxonomy" id="1961234"/>
    <lineage>
        <taxon>Eukaryota</taxon>
        <taxon>Viridiplantae</taxon>
        <taxon>Streptophyta</taxon>
        <taxon>Embryophyta</taxon>
        <taxon>Tracheophyta</taxon>
        <taxon>Spermatophyta</taxon>
        <taxon>Magnoliopsida</taxon>
        <taxon>eudicotyledons</taxon>
        <taxon>Gunneridae</taxon>
        <taxon>Pentapetalae</taxon>
        <taxon>asterids</taxon>
        <taxon>lamiids</taxon>
        <taxon>Lamiales</taxon>
        <taxon>Orobanchaceae</taxon>
        <taxon>Pedicularideae</taxon>
        <taxon>Castillejinae</taxon>
        <taxon>Castilleja</taxon>
    </lineage>
</organism>
<dbReference type="EMBL" id="JAVIJP010000027">
    <property type="protein sequence ID" value="KAL3635864.1"/>
    <property type="molecule type" value="Genomic_DNA"/>
</dbReference>
<sequence length="300" mass="32944">MLGSNIFTNTLASESSTGFHHHRRGMLFDSGAGGAISTNSGGSGVCELISTGNYRNPGGITFSSAGAQNSMESSTTSFLVDSVPGLKHDTGLAAEWSVDEQFKLEEGLARCASEPNILRYIKIAASLRNKTVRDVALRCRWMTRKRRKHENHSFGKKEKDLKEKFELSFQNDMSSSASSVKVAPYSLTVNHHDQSNCMLSGVLGGKARHLLEENCQALGQISVNLSTLKLQQNMDLFFRTRNNLTAILNDMMNVPGIMNQMPPLPMLLDVELANSILPLSSQPMMFSSSSTIHMKQEPRS</sequence>
<dbReference type="Pfam" id="PF12579">
    <property type="entry name" value="DUF3755"/>
    <property type="match status" value="1"/>
</dbReference>
<dbReference type="PANTHER" id="PTHR14000:SF6">
    <property type="entry name" value="OS02G0631200 PROTEIN"/>
    <property type="match status" value="1"/>
</dbReference>